<dbReference type="InterPro" id="IPR004358">
    <property type="entry name" value="Sig_transdc_His_kin-like_C"/>
</dbReference>
<keyword evidence="3" id="KW-0597">Phosphoprotein</keyword>
<dbReference type="Gene3D" id="3.30.565.10">
    <property type="entry name" value="Histidine kinase-like ATPase, C-terminal domain"/>
    <property type="match status" value="1"/>
</dbReference>
<dbReference type="PROSITE" id="PS50109">
    <property type="entry name" value="HIS_KIN"/>
    <property type="match status" value="1"/>
</dbReference>
<dbReference type="SMART" id="SM00387">
    <property type="entry name" value="HATPase_c"/>
    <property type="match status" value="1"/>
</dbReference>
<dbReference type="CDD" id="cd00082">
    <property type="entry name" value="HisKA"/>
    <property type="match status" value="1"/>
</dbReference>
<protein>
    <recommendedName>
        <fullName evidence="2">histidine kinase</fullName>
        <ecNumber evidence="2">2.7.13.3</ecNumber>
    </recommendedName>
</protein>
<dbReference type="InterPro" id="IPR003594">
    <property type="entry name" value="HATPase_dom"/>
</dbReference>
<comment type="caution">
    <text evidence="5">The sequence shown here is derived from an EMBL/GenBank/DDBJ whole genome shotgun (WGS) entry which is preliminary data.</text>
</comment>
<dbReference type="PRINTS" id="PR00344">
    <property type="entry name" value="BCTRLSENSOR"/>
</dbReference>
<evidence type="ECO:0000313" key="6">
    <source>
        <dbReference type="Proteomes" id="UP000462621"/>
    </source>
</evidence>
<dbReference type="InterPro" id="IPR003661">
    <property type="entry name" value="HisK_dim/P_dom"/>
</dbReference>
<dbReference type="Proteomes" id="UP000462621">
    <property type="component" value="Unassembled WGS sequence"/>
</dbReference>
<dbReference type="EC" id="2.7.13.3" evidence="2"/>
<dbReference type="PANTHER" id="PTHR43065">
    <property type="entry name" value="SENSOR HISTIDINE KINASE"/>
    <property type="match status" value="1"/>
</dbReference>
<keyword evidence="6" id="KW-1185">Reference proteome</keyword>
<evidence type="ECO:0000256" key="2">
    <source>
        <dbReference type="ARBA" id="ARBA00012438"/>
    </source>
</evidence>
<evidence type="ECO:0000256" key="3">
    <source>
        <dbReference type="ARBA" id="ARBA00022553"/>
    </source>
</evidence>
<dbReference type="InterPro" id="IPR005467">
    <property type="entry name" value="His_kinase_dom"/>
</dbReference>
<accession>A0A7X4RV32</accession>
<dbReference type="InterPro" id="IPR036097">
    <property type="entry name" value="HisK_dim/P_sf"/>
</dbReference>
<dbReference type="EMBL" id="WEKT01000031">
    <property type="protein sequence ID" value="MZI94521.1"/>
    <property type="molecule type" value="Genomic_DNA"/>
</dbReference>
<dbReference type="SUPFAM" id="SSF47384">
    <property type="entry name" value="Homodimeric domain of signal transducing histidine kinase"/>
    <property type="match status" value="1"/>
</dbReference>
<organism evidence="5 6">
    <name type="scientific">Vibrio eleionomae</name>
    <dbReference type="NCBI Taxonomy" id="2653505"/>
    <lineage>
        <taxon>Bacteria</taxon>
        <taxon>Pseudomonadati</taxon>
        <taxon>Pseudomonadota</taxon>
        <taxon>Gammaproteobacteria</taxon>
        <taxon>Vibrionales</taxon>
        <taxon>Vibrionaceae</taxon>
        <taxon>Vibrio</taxon>
    </lineage>
</organism>
<evidence type="ECO:0000259" key="4">
    <source>
        <dbReference type="PROSITE" id="PS50109"/>
    </source>
</evidence>
<dbReference type="CDD" id="cd00075">
    <property type="entry name" value="HATPase"/>
    <property type="match status" value="1"/>
</dbReference>
<dbReference type="GO" id="GO:0000155">
    <property type="term" value="F:phosphorelay sensor kinase activity"/>
    <property type="evidence" value="ECO:0007669"/>
    <property type="project" value="InterPro"/>
</dbReference>
<dbReference type="PANTHER" id="PTHR43065:SF42">
    <property type="entry name" value="TWO-COMPONENT SENSOR PPRA"/>
    <property type="match status" value="1"/>
</dbReference>
<dbReference type="RefSeq" id="WP_161157003.1">
    <property type="nucleotide sequence ID" value="NZ_WEKT01000031.1"/>
</dbReference>
<gene>
    <name evidence="5" type="ORF">F9817_15085</name>
</gene>
<dbReference type="InterPro" id="IPR036890">
    <property type="entry name" value="HATPase_C_sf"/>
</dbReference>
<comment type="catalytic activity">
    <reaction evidence="1">
        <text>ATP + protein L-histidine = ADP + protein N-phospho-L-histidine.</text>
        <dbReference type="EC" id="2.7.13.3"/>
    </reaction>
</comment>
<evidence type="ECO:0000313" key="5">
    <source>
        <dbReference type="EMBL" id="MZI94521.1"/>
    </source>
</evidence>
<evidence type="ECO:0000256" key="1">
    <source>
        <dbReference type="ARBA" id="ARBA00000085"/>
    </source>
</evidence>
<sequence>MINFLLISNQNDLSALNKFSPTVEVRTQKIKKWIRDNAHGLIMIDFATCGFTLASDLIRYTRMTLRNPRLSLWLICDECDNYHVDDDLLWPDRIVRVSELEHPALLAAITNELNKQFASQQMLQEQQLNVELISKVNQFNRRDLVVQASLTEFVSALDVFCQSTQTIIVKPSKSQLTPKLFQLDASRKLISLPTIPKNLTSLMDKIAHNDLPNILFPEQTRTQTTLVFPIMIFGERFCTVLCCVESDKADHLSVSKVKIIEEAAVQLRISLESLEAQRRMKFHYSRLKKTLTELHQTKSHLVHSEKMATVGRLAAGIAHEINNPLSIALGNFTPLNHYVDSMMTLINMHDELIENIHLQDNQSASEQLSKYKTDTNFDFIRDDLSAVIEDSKESLVRVRNIVADLRSFTNQNPTEIEQFSLFNACQDVLKLHSYSDHKQISFHNHIPNELQISTNRNQLLQAINHVLENAIEALEKTENPSIKLSANSDREKIVLTISDNGIGMSEEVVSHIFDPFYSTKSLTEGRGMGLSITYHLLTQLKADIKVVSQPNEGTNVVITFNVNSM</sequence>
<proteinExistence type="predicted"/>
<feature type="domain" description="Histidine kinase" evidence="4">
    <location>
        <begin position="316"/>
        <end position="564"/>
    </location>
</feature>
<reference evidence="5 6" key="1">
    <citation type="submission" date="2019-10" db="EMBL/GenBank/DDBJ databases">
        <title>Vibrio sp. nov. isolated from a shrimp pond.</title>
        <authorList>
            <person name="Gomez-Gil B."/>
            <person name="Enciso-Ibarra J."/>
            <person name="Enciso-Ibarra K."/>
            <person name="Bolan-Mejia C."/>
        </authorList>
    </citation>
    <scope>NUCLEOTIDE SEQUENCE [LARGE SCALE GENOMIC DNA]</scope>
    <source>
        <strain evidence="5 6">CAIM 722</strain>
    </source>
</reference>
<dbReference type="AlphaFoldDB" id="A0A7X4RV32"/>
<dbReference type="SUPFAM" id="SSF55874">
    <property type="entry name" value="ATPase domain of HSP90 chaperone/DNA topoisomerase II/histidine kinase"/>
    <property type="match status" value="1"/>
</dbReference>
<name>A0A7X4RV32_9VIBR</name>
<dbReference type="Gene3D" id="1.10.287.130">
    <property type="match status" value="1"/>
</dbReference>
<dbReference type="Pfam" id="PF02518">
    <property type="entry name" value="HATPase_c"/>
    <property type="match status" value="1"/>
</dbReference>